<dbReference type="Gene3D" id="3.50.50.60">
    <property type="entry name" value="FAD/NAD(P)-binding domain"/>
    <property type="match status" value="1"/>
</dbReference>
<evidence type="ECO:0000259" key="4">
    <source>
        <dbReference type="Pfam" id="PF01494"/>
    </source>
</evidence>
<keyword evidence="3" id="KW-0274">FAD</keyword>
<sequence>MDLVLDASPLAAIGRPFRAARIGSEGKWIGKLTGLVTESRFPPTTIGQNIIEGHLESRYIELGGTIFRAARVTSVVEDDEGVNVGIERYVYVRPPAKAPSLPEALTRCSSTFLRAKYAVGCDGKNSKVRECLNLGYDGHEYPQTFFLADVEVEESDLEPGGWDSHGLNAVLQSNGTFVLFVRLQGKVFRTYYCAKDIQPESCTEEFLRSQWETLVPEGFPTKITRFETPQVFRVSCRIVTSYSSTGGRVFLAGDAAHCHSPAGGQGMNTGLQDAANLGWKLSAAIRNGANESGVKALLATYEKERRPIAEWVLSTSDALFSSTTKPISPFMGALRNCLIKTVLFLAPERFLPPAIVRNKMFGTSISYNTAGTCIDSGAKPPYGALLAGDRLPDYEYCTSDSDQPKGLQVIIGPLSDDYTLVVVGDPKLGVKAATAISGIPNFSKYIYLICGTNTPPSPENSSGEEQVVRLIPSTIPDQRLKCSDSLTARLRLGKKESAILLVRPDMYLAMVHRGVFDDAVLVNSIKAVTLV</sequence>
<dbReference type="EMBL" id="HBFR01035779">
    <property type="protein sequence ID" value="CAD8898876.1"/>
    <property type="molecule type" value="Transcribed_RNA"/>
</dbReference>
<proteinExistence type="predicted"/>
<comment type="cofactor">
    <cofactor evidence="1">
        <name>FAD</name>
        <dbReference type="ChEBI" id="CHEBI:57692"/>
    </cofactor>
</comment>
<evidence type="ECO:0000256" key="2">
    <source>
        <dbReference type="ARBA" id="ARBA00022630"/>
    </source>
</evidence>
<evidence type="ECO:0000256" key="3">
    <source>
        <dbReference type="ARBA" id="ARBA00022827"/>
    </source>
</evidence>
<evidence type="ECO:0000313" key="5">
    <source>
        <dbReference type="EMBL" id="CAD8898876.1"/>
    </source>
</evidence>
<keyword evidence="2" id="KW-0285">Flavoprotein</keyword>
<dbReference type="GO" id="GO:0016709">
    <property type="term" value="F:oxidoreductase activity, acting on paired donors, with incorporation or reduction of molecular oxygen, NAD(P)H as one donor, and incorporation of one atom of oxygen"/>
    <property type="evidence" value="ECO:0007669"/>
    <property type="project" value="UniProtKB-ARBA"/>
</dbReference>
<organism evidence="5">
    <name type="scientific">Corethron hystrix</name>
    <dbReference type="NCBI Taxonomy" id="216773"/>
    <lineage>
        <taxon>Eukaryota</taxon>
        <taxon>Sar</taxon>
        <taxon>Stramenopiles</taxon>
        <taxon>Ochrophyta</taxon>
        <taxon>Bacillariophyta</taxon>
        <taxon>Coscinodiscophyceae</taxon>
        <taxon>Corethrophycidae</taxon>
        <taxon>Corethrales</taxon>
        <taxon>Corethraceae</taxon>
        <taxon>Corethron</taxon>
    </lineage>
</organism>
<accession>A0A7S1BX66</accession>
<dbReference type="Gene3D" id="3.30.70.2450">
    <property type="match status" value="1"/>
</dbReference>
<dbReference type="PANTHER" id="PTHR43004">
    <property type="entry name" value="TRK SYSTEM POTASSIUM UPTAKE PROTEIN"/>
    <property type="match status" value="1"/>
</dbReference>
<dbReference type="InterPro" id="IPR002938">
    <property type="entry name" value="FAD-bd"/>
</dbReference>
<dbReference type="AlphaFoldDB" id="A0A7S1BX66"/>
<dbReference type="Pfam" id="PF01494">
    <property type="entry name" value="FAD_binding_3"/>
    <property type="match status" value="1"/>
</dbReference>
<dbReference type="InterPro" id="IPR050641">
    <property type="entry name" value="RIFMO-like"/>
</dbReference>
<gene>
    <name evidence="5" type="ORF">CHYS00102_LOCUS26092</name>
</gene>
<name>A0A7S1BX66_9STRA</name>
<protein>
    <recommendedName>
        <fullName evidence="4">FAD-binding domain-containing protein</fullName>
    </recommendedName>
</protein>
<evidence type="ECO:0000256" key="1">
    <source>
        <dbReference type="ARBA" id="ARBA00001974"/>
    </source>
</evidence>
<dbReference type="GO" id="GO:0071949">
    <property type="term" value="F:FAD binding"/>
    <property type="evidence" value="ECO:0007669"/>
    <property type="project" value="InterPro"/>
</dbReference>
<dbReference type="PANTHER" id="PTHR43004:SF19">
    <property type="entry name" value="BINDING MONOOXYGENASE, PUTATIVE (JCVI)-RELATED"/>
    <property type="match status" value="1"/>
</dbReference>
<dbReference type="PRINTS" id="PR00420">
    <property type="entry name" value="RNGMNOXGNASE"/>
</dbReference>
<dbReference type="InterPro" id="IPR036188">
    <property type="entry name" value="FAD/NAD-bd_sf"/>
</dbReference>
<dbReference type="SUPFAM" id="SSF51905">
    <property type="entry name" value="FAD/NAD(P)-binding domain"/>
    <property type="match status" value="1"/>
</dbReference>
<reference evidence="5" key="1">
    <citation type="submission" date="2021-01" db="EMBL/GenBank/DDBJ databases">
        <authorList>
            <person name="Corre E."/>
            <person name="Pelletier E."/>
            <person name="Niang G."/>
            <person name="Scheremetjew M."/>
            <person name="Finn R."/>
            <person name="Kale V."/>
            <person name="Holt S."/>
            <person name="Cochrane G."/>
            <person name="Meng A."/>
            <person name="Brown T."/>
            <person name="Cohen L."/>
        </authorList>
    </citation>
    <scope>NUCLEOTIDE SEQUENCE</scope>
    <source>
        <strain evidence="5">308</strain>
    </source>
</reference>
<feature type="domain" description="FAD-binding" evidence="4">
    <location>
        <begin position="42"/>
        <end position="314"/>
    </location>
</feature>